<feature type="compositionally biased region" description="Low complexity" evidence="1">
    <location>
        <begin position="20"/>
        <end position="31"/>
    </location>
</feature>
<dbReference type="AlphaFoldDB" id="K9WGJ4"/>
<protein>
    <submittedName>
        <fullName evidence="2">Uncharacterized protein</fullName>
    </submittedName>
</protein>
<name>K9WGJ4_9CYAN</name>
<dbReference type="HOGENOM" id="CLU_3185853_0_0_3"/>
<feature type="region of interest" description="Disordered" evidence="1">
    <location>
        <begin position="1"/>
        <end position="35"/>
    </location>
</feature>
<gene>
    <name evidence="2" type="ORF">Mic7113_2834</name>
</gene>
<dbReference type="KEGG" id="mic:Mic7113_2834"/>
<evidence type="ECO:0000313" key="3">
    <source>
        <dbReference type="Proteomes" id="UP000010471"/>
    </source>
</evidence>
<reference evidence="2 3" key="1">
    <citation type="submission" date="2012-06" db="EMBL/GenBank/DDBJ databases">
        <title>Finished chromosome of genome of Microcoleus sp. PCC 7113.</title>
        <authorList>
            <consortium name="US DOE Joint Genome Institute"/>
            <person name="Gugger M."/>
            <person name="Coursin T."/>
            <person name="Rippka R."/>
            <person name="Tandeau De Marsac N."/>
            <person name="Huntemann M."/>
            <person name="Wei C.-L."/>
            <person name="Han J."/>
            <person name="Detter J.C."/>
            <person name="Han C."/>
            <person name="Tapia R."/>
            <person name="Chen A."/>
            <person name="Kyrpides N."/>
            <person name="Mavromatis K."/>
            <person name="Markowitz V."/>
            <person name="Szeto E."/>
            <person name="Ivanova N."/>
            <person name="Pagani I."/>
            <person name="Pati A."/>
            <person name="Goodwin L."/>
            <person name="Nordberg H.P."/>
            <person name="Cantor M.N."/>
            <person name="Hua S.X."/>
            <person name="Woyke T."/>
            <person name="Kerfeld C.A."/>
        </authorList>
    </citation>
    <scope>NUCLEOTIDE SEQUENCE [LARGE SCALE GENOMIC DNA]</scope>
    <source>
        <strain evidence="2 3">PCC 7113</strain>
    </source>
</reference>
<sequence length="46" mass="5240">MSRQPNIKDFLGSSKPLANPEPQQPESQPQPTKEEIEKTLKKFLGF</sequence>
<dbReference type="EMBL" id="CP003630">
    <property type="protein sequence ID" value="AFZ18617.1"/>
    <property type="molecule type" value="Genomic_DNA"/>
</dbReference>
<accession>K9WGJ4</accession>
<evidence type="ECO:0000313" key="2">
    <source>
        <dbReference type="EMBL" id="AFZ18617.1"/>
    </source>
</evidence>
<keyword evidence="3" id="KW-1185">Reference proteome</keyword>
<evidence type="ECO:0000256" key="1">
    <source>
        <dbReference type="SAM" id="MobiDB-lite"/>
    </source>
</evidence>
<proteinExistence type="predicted"/>
<dbReference type="Proteomes" id="UP000010471">
    <property type="component" value="Chromosome"/>
</dbReference>
<organism evidence="2 3">
    <name type="scientific">Allocoleopsis franciscana PCC 7113</name>
    <dbReference type="NCBI Taxonomy" id="1173027"/>
    <lineage>
        <taxon>Bacteria</taxon>
        <taxon>Bacillati</taxon>
        <taxon>Cyanobacteriota</taxon>
        <taxon>Cyanophyceae</taxon>
        <taxon>Coleofasciculales</taxon>
        <taxon>Coleofasciculaceae</taxon>
        <taxon>Allocoleopsis</taxon>
        <taxon>Allocoleopsis franciscana</taxon>
    </lineage>
</organism>